<dbReference type="EMBL" id="JAQOUE010000001">
    <property type="protein sequence ID" value="MDT7042029.1"/>
    <property type="molecule type" value="Genomic_DNA"/>
</dbReference>
<organism evidence="2 3">
    <name type="scientific">Candidatus Nitronereus thalassa</name>
    <dbReference type="NCBI Taxonomy" id="3020898"/>
    <lineage>
        <taxon>Bacteria</taxon>
        <taxon>Pseudomonadati</taxon>
        <taxon>Nitrospirota</taxon>
        <taxon>Nitrospiria</taxon>
        <taxon>Nitrospirales</taxon>
        <taxon>Nitrospiraceae</taxon>
        <taxon>Candidatus Nitronereus</taxon>
    </lineage>
</organism>
<comment type="caution">
    <text evidence="2">The sequence shown here is derived from an EMBL/GenBank/DDBJ whole genome shotgun (WGS) entry which is preliminary data.</text>
</comment>
<evidence type="ECO:0000313" key="2">
    <source>
        <dbReference type="EMBL" id="MDT7042029.1"/>
    </source>
</evidence>
<feature type="domain" description="4Fe-4S ferredoxin-type" evidence="1">
    <location>
        <begin position="3"/>
        <end position="35"/>
    </location>
</feature>
<accession>A0ABU3K6G8</accession>
<proteinExistence type="predicted"/>
<sequence>MYLVAHIDTEICAATSCKLCTQYCPEANTINYNNDAGKEKGLKYGAAYVAVDRCKGCAQCVWVCDNMAKHNAIKMEMIDQIGDQALTENITYAEKNSSAVLANPVRGQM</sequence>
<name>A0ABU3K6G8_9BACT</name>
<dbReference type="InterPro" id="IPR017896">
    <property type="entry name" value="4Fe4S_Fe-S-bd"/>
</dbReference>
<dbReference type="Proteomes" id="UP001250932">
    <property type="component" value="Unassembled WGS sequence"/>
</dbReference>
<dbReference type="Pfam" id="PF13237">
    <property type="entry name" value="Fer4_10"/>
    <property type="match status" value="1"/>
</dbReference>
<keyword evidence="3" id="KW-1185">Reference proteome</keyword>
<dbReference type="RefSeq" id="WP_313832383.1">
    <property type="nucleotide sequence ID" value="NZ_JAQOUE010000001.1"/>
</dbReference>
<reference evidence="2 3" key="1">
    <citation type="journal article" date="2023" name="ISME J.">
        <title>Cultivation and genomic characterization of novel and ubiquitous marine nitrite-oxidizing bacteria from the Nitrospirales.</title>
        <authorList>
            <person name="Mueller A.J."/>
            <person name="Daebeler A."/>
            <person name="Herbold C.W."/>
            <person name="Kirkegaard R.H."/>
            <person name="Daims H."/>
        </authorList>
    </citation>
    <scope>NUCLEOTIDE SEQUENCE [LARGE SCALE GENOMIC DNA]</scope>
    <source>
        <strain evidence="2 3">EB</strain>
    </source>
</reference>
<feature type="domain" description="4Fe-4S ferredoxin-type" evidence="1">
    <location>
        <begin position="45"/>
        <end position="78"/>
    </location>
</feature>
<dbReference type="SUPFAM" id="SSF54862">
    <property type="entry name" value="4Fe-4S ferredoxins"/>
    <property type="match status" value="1"/>
</dbReference>
<evidence type="ECO:0000313" key="3">
    <source>
        <dbReference type="Proteomes" id="UP001250932"/>
    </source>
</evidence>
<gene>
    <name evidence="2" type="ORF">PPG34_06660</name>
</gene>
<dbReference type="Gene3D" id="3.30.70.20">
    <property type="match status" value="1"/>
</dbReference>
<protein>
    <recommendedName>
        <fullName evidence="1">4Fe-4S ferredoxin-type domain-containing protein</fullName>
    </recommendedName>
</protein>
<evidence type="ECO:0000259" key="1">
    <source>
        <dbReference type="PROSITE" id="PS51379"/>
    </source>
</evidence>
<dbReference type="PROSITE" id="PS51379">
    <property type="entry name" value="4FE4S_FER_2"/>
    <property type="match status" value="2"/>
</dbReference>